<name>A0ABR1XNF4_9PEZI</name>
<feature type="transmembrane region" description="Helical" evidence="2">
    <location>
        <begin position="220"/>
        <end position="241"/>
    </location>
</feature>
<evidence type="ECO:0000256" key="1">
    <source>
        <dbReference type="SAM" id="MobiDB-lite"/>
    </source>
</evidence>
<evidence type="ECO:0000313" key="4">
    <source>
        <dbReference type="Proteomes" id="UP001456524"/>
    </source>
</evidence>
<protein>
    <submittedName>
        <fullName evidence="3">Uncharacterized protein</fullName>
    </submittedName>
</protein>
<comment type="caution">
    <text evidence="3">The sequence shown here is derived from an EMBL/GenBank/DDBJ whole genome shotgun (WGS) entry which is preliminary data.</text>
</comment>
<gene>
    <name evidence="3" type="ORF">IWX90DRAFT_479449</name>
</gene>
<sequence>MTSPYEWEDRYLVLIHSVSQEPETLIVSFEKGIQIAKARSTIQHALKQRPWCRNLWPEDARMDLRAGSVRGRVLEDDEVLREAVPHIYSTAIVVMPADMVPDEDDCHVEPLKPSPRKQNQSPRRRSARFSDIIRSSNNEKKAEAAWEMVELGDNGRTTPEGTIIVAGEEQSRCKNRNILAWSLLVLSMGVTALIALYTSGSVAAMMRWDIFRPSPSRAILVLRIMTEILCLYMLALGIMIVEDLQWTLASRPGGVSLLHFIGLDPGTGTWGLLRLFLSAGWRDKMLSFWRLVLILAIPLPGVIIMGDITIEPVFFTKSSYDACAGLAHFNASLAQELSATGKMALMSHMANPNWDSRFNIPVSPLSRSYGQCWNPSNATQWQACEESYLMTGGWTLVTPQADDLIQHPDATAYVVPNVQSYQVEFGEVSDLQRLRAFGECFTLGGAAAAALWCVSVGTKRELIFGTAYCPVSQQRKRSCFSDRQWTESLSFATSFFAYRRSATVAFSRQNFTILAASVYGDPEPYALDLHEYLTAMATVVPGLGAKNSSTPDDSVLATYAVTSLPVNDSSVAKGLTKRLVRRLLAVALEYFNVNSLGAHDDAWRLTAPRQGLPAAMYTQVDISVMTWQVIAGCTSFALFIGMSVVLLAVATAVLWYTSGIKTVRPTRIGFPTLDFAVHTNRETVQRAATTLGDHGGKFAEAEKLKKERVVVHQE</sequence>
<keyword evidence="2" id="KW-0812">Transmembrane</keyword>
<organism evidence="3 4">
    <name type="scientific">Phyllosticta citrichinensis</name>
    <dbReference type="NCBI Taxonomy" id="1130410"/>
    <lineage>
        <taxon>Eukaryota</taxon>
        <taxon>Fungi</taxon>
        <taxon>Dikarya</taxon>
        <taxon>Ascomycota</taxon>
        <taxon>Pezizomycotina</taxon>
        <taxon>Dothideomycetes</taxon>
        <taxon>Dothideomycetes incertae sedis</taxon>
        <taxon>Botryosphaeriales</taxon>
        <taxon>Phyllostictaceae</taxon>
        <taxon>Phyllosticta</taxon>
    </lineage>
</organism>
<evidence type="ECO:0000313" key="3">
    <source>
        <dbReference type="EMBL" id="KAK8161664.1"/>
    </source>
</evidence>
<feature type="transmembrane region" description="Helical" evidence="2">
    <location>
        <begin position="178"/>
        <end position="199"/>
    </location>
</feature>
<accession>A0ABR1XNF4</accession>
<reference evidence="3 4" key="1">
    <citation type="journal article" date="2022" name="G3 (Bethesda)">
        <title>Enemy or ally: a genomic approach to elucidate the lifestyle of Phyllosticta citrichinaensis.</title>
        <authorList>
            <person name="Buijs V.A."/>
            <person name="Groenewald J.Z."/>
            <person name="Haridas S."/>
            <person name="LaButti K.M."/>
            <person name="Lipzen A."/>
            <person name="Martin F.M."/>
            <person name="Barry K."/>
            <person name="Grigoriev I.V."/>
            <person name="Crous P.W."/>
            <person name="Seidl M.F."/>
        </authorList>
    </citation>
    <scope>NUCLEOTIDE SEQUENCE [LARGE SCALE GENOMIC DNA]</scope>
    <source>
        <strain evidence="3 4">CBS 129764</strain>
    </source>
</reference>
<keyword evidence="2" id="KW-1133">Transmembrane helix</keyword>
<dbReference type="EMBL" id="JBBWUH010000007">
    <property type="protein sequence ID" value="KAK8161664.1"/>
    <property type="molecule type" value="Genomic_DNA"/>
</dbReference>
<evidence type="ECO:0000256" key="2">
    <source>
        <dbReference type="SAM" id="Phobius"/>
    </source>
</evidence>
<feature type="transmembrane region" description="Helical" evidence="2">
    <location>
        <begin position="636"/>
        <end position="657"/>
    </location>
</feature>
<keyword evidence="4" id="KW-1185">Reference proteome</keyword>
<feature type="region of interest" description="Disordered" evidence="1">
    <location>
        <begin position="104"/>
        <end position="132"/>
    </location>
</feature>
<dbReference type="Proteomes" id="UP001456524">
    <property type="component" value="Unassembled WGS sequence"/>
</dbReference>
<keyword evidence="2" id="KW-0472">Membrane</keyword>
<feature type="transmembrane region" description="Helical" evidence="2">
    <location>
        <begin position="288"/>
        <end position="310"/>
    </location>
</feature>
<proteinExistence type="predicted"/>